<gene>
    <name evidence="12" type="ORF">HID58_085851</name>
</gene>
<proteinExistence type="inferred from homology"/>
<comment type="caution">
    <text evidence="12">The sequence shown here is derived from an EMBL/GenBank/DDBJ whole genome shotgun (WGS) entry which is preliminary data.</text>
</comment>
<dbReference type="PANTHER" id="PTHR11246">
    <property type="entry name" value="PRE-MRNA SPLICING FACTOR"/>
    <property type="match status" value="1"/>
</dbReference>
<feature type="non-terminal residue" evidence="12">
    <location>
        <position position="1"/>
    </location>
</feature>
<feature type="region of interest" description="Disordered" evidence="8">
    <location>
        <begin position="633"/>
        <end position="663"/>
    </location>
</feature>
<dbReference type="Pfam" id="PF23233">
    <property type="entry name" value="HAT_Syf1_CNRKL1_N"/>
    <property type="match status" value="1"/>
</dbReference>
<dbReference type="InterPro" id="IPR003107">
    <property type="entry name" value="HAT"/>
</dbReference>
<dbReference type="Pfam" id="PF23220">
    <property type="entry name" value="HAT_Syf1_M"/>
    <property type="match status" value="1"/>
</dbReference>
<feature type="domain" description="Pre-mRNA-splicing factor Syf1-like N-terminal HAT-repeats" evidence="11">
    <location>
        <begin position="20"/>
        <end position="158"/>
    </location>
</feature>
<evidence type="ECO:0000256" key="3">
    <source>
        <dbReference type="ARBA" id="ARBA00022664"/>
    </source>
</evidence>
<organism evidence="12 13">
    <name type="scientific">Brassica napus</name>
    <name type="common">Rape</name>
    <dbReference type="NCBI Taxonomy" id="3708"/>
    <lineage>
        <taxon>Eukaryota</taxon>
        <taxon>Viridiplantae</taxon>
        <taxon>Streptophyta</taxon>
        <taxon>Embryophyta</taxon>
        <taxon>Tracheophyta</taxon>
        <taxon>Spermatophyta</taxon>
        <taxon>Magnoliopsida</taxon>
        <taxon>eudicotyledons</taxon>
        <taxon>Gunneridae</taxon>
        <taxon>Pentapetalae</taxon>
        <taxon>rosids</taxon>
        <taxon>malvids</taxon>
        <taxon>Brassicales</taxon>
        <taxon>Brassicaceae</taxon>
        <taxon>Brassiceae</taxon>
        <taxon>Brassica</taxon>
    </lineage>
</organism>
<keyword evidence="13" id="KW-1185">Reference proteome</keyword>
<dbReference type="InterPro" id="IPR045075">
    <property type="entry name" value="Syf1-like"/>
</dbReference>
<keyword evidence="4" id="KW-0747">Spliceosome</keyword>
<keyword evidence="7" id="KW-0539">Nucleus</keyword>
<evidence type="ECO:0000313" key="12">
    <source>
        <dbReference type="EMBL" id="KAH0857590.1"/>
    </source>
</evidence>
<keyword evidence="5" id="KW-0677">Repeat</keyword>
<dbReference type="Gene3D" id="1.25.40.10">
    <property type="entry name" value="Tetratricopeptide repeat domain"/>
    <property type="match status" value="4"/>
</dbReference>
<dbReference type="Pfam" id="PF23231">
    <property type="entry name" value="HAT_Syf1_CNRKL1_C"/>
    <property type="match status" value="1"/>
</dbReference>
<dbReference type="SUPFAM" id="SSF48452">
    <property type="entry name" value="TPR-like"/>
    <property type="match status" value="2"/>
</dbReference>
<evidence type="ECO:0000256" key="1">
    <source>
        <dbReference type="ARBA" id="ARBA00004123"/>
    </source>
</evidence>
<feature type="domain" description="Pre-mRNA-splicing factor Syf1/CRNKL1-like C-terminal HAT-repeats" evidence="10">
    <location>
        <begin position="310"/>
        <end position="634"/>
    </location>
</feature>
<keyword evidence="3" id="KW-0507">mRNA processing</keyword>
<evidence type="ECO:0000259" key="10">
    <source>
        <dbReference type="Pfam" id="PF23231"/>
    </source>
</evidence>
<feature type="compositionally biased region" description="Polar residues" evidence="8">
    <location>
        <begin position="645"/>
        <end position="654"/>
    </location>
</feature>
<evidence type="ECO:0000256" key="4">
    <source>
        <dbReference type="ARBA" id="ARBA00022728"/>
    </source>
</evidence>
<reference evidence="12 13" key="1">
    <citation type="submission" date="2021-05" db="EMBL/GenBank/DDBJ databases">
        <title>Genome Assembly of Synthetic Allotetraploid Brassica napus Reveals Homoeologous Exchanges between Subgenomes.</title>
        <authorList>
            <person name="Davis J.T."/>
        </authorList>
    </citation>
    <scope>NUCLEOTIDE SEQUENCE [LARGE SCALE GENOMIC DNA]</scope>
    <source>
        <strain evidence="13">cv. Da-Ae</strain>
        <tissue evidence="12">Seedling</tissue>
    </source>
</reference>
<evidence type="ECO:0000256" key="5">
    <source>
        <dbReference type="ARBA" id="ARBA00022737"/>
    </source>
</evidence>
<evidence type="ECO:0000256" key="2">
    <source>
        <dbReference type="ARBA" id="ARBA00008644"/>
    </source>
</evidence>
<protein>
    <submittedName>
        <fullName evidence="12">Uncharacterized protein</fullName>
    </submittedName>
</protein>
<dbReference type="InterPro" id="IPR011990">
    <property type="entry name" value="TPR-like_helical_dom_sf"/>
</dbReference>
<sequence>YFKYLSLKIAMAKTMYPSSEDLIHEKLVKRNPNCLQSRWSYLISKSHSPFNERLAIYERALKAHPDSYMLWEAYLGERLDLVKDLDVTYPQYETLNDAFERSLVTMHQMPTIWLMYLETLTAQKLITRTHETFDRAFSALHVTQHGRIWEAYLVCLEYDPVTHAEDFVEILLKYGRWKEAAENLATVLSGEFQSRKVKSVYSLWMDLLDVLVHHADDVSGLDVDGIIRRGIGKFIDEVGVFWTSLADYYMRKKMEEEEELMKRRPVLANSVLLRQNPHNVEQWHHRVKLFEGDAEKQILTYTEAVSTVDPMKAVGESPHTLFVAFAKLYESHNDLVNARMVLEKAVQVNYKDGDHMACVWCEWAEMEVRHKNFKGALEMMRSATAAPWPEAPWIEPEQVHMELYKSLRLWSFYVDLEKSVGTLEATRDAYERILELRIATPLIILNYGKLLEENDYFEEAFKVYERGVNMFKYPQVKDIWVTYLTRFVEIYGKTKVERARELFDNVVSSDETKRAMEIYKEAMRKVADEKKLKMYEMYIVRAAELFGVKETREIFKEAVESSGVSEDDVKMMCIMFAEMERSVGEIDRARGIYRYASQFEDSQVVWEKWHELETEHSNEDTYRDMLSVKQTVSGSGLRPVKKSRSGSPFETLPTSPVKKMRRN</sequence>
<keyword evidence="6" id="KW-0508">mRNA splicing</keyword>
<evidence type="ECO:0000259" key="11">
    <source>
        <dbReference type="Pfam" id="PF23233"/>
    </source>
</evidence>
<dbReference type="Proteomes" id="UP000824890">
    <property type="component" value="Unassembled WGS sequence"/>
</dbReference>
<evidence type="ECO:0000256" key="7">
    <source>
        <dbReference type="ARBA" id="ARBA00023242"/>
    </source>
</evidence>
<comment type="similarity">
    <text evidence="2">Belongs to the crooked-neck family.</text>
</comment>
<evidence type="ECO:0000256" key="6">
    <source>
        <dbReference type="ARBA" id="ARBA00023187"/>
    </source>
</evidence>
<name>A0ABQ7XNR0_BRANA</name>
<evidence type="ECO:0000259" key="9">
    <source>
        <dbReference type="Pfam" id="PF23220"/>
    </source>
</evidence>
<dbReference type="SMART" id="SM00386">
    <property type="entry name" value="HAT"/>
    <property type="match status" value="7"/>
</dbReference>
<evidence type="ECO:0000256" key="8">
    <source>
        <dbReference type="SAM" id="MobiDB-lite"/>
    </source>
</evidence>
<feature type="non-terminal residue" evidence="12">
    <location>
        <position position="663"/>
    </location>
</feature>
<accession>A0ABQ7XNR0</accession>
<evidence type="ECO:0000313" key="13">
    <source>
        <dbReference type="Proteomes" id="UP000824890"/>
    </source>
</evidence>
<dbReference type="EMBL" id="JAGKQM010000019">
    <property type="protein sequence ID" value="KAH0857590.1"/>
    <property type="molecule type" value="Genomic_DNA"/>
</dbReference>
<dbReference type="InterPro" id="IPR056350">
    <property type="entry name" value="HAT_Syf1_central"/>
</dbReference>
<dbReference type="PANTHER" id="PTHR11246:SF5">
    <property type="entry name" value="PRE-MRNA-SPLICING FACTOR SYF1"/>
    <property type="match status" value="1"/>
</dbReference>
<feature type="domain" description="Pre-mRNA-splicing factor SYF1 central HAT repeats" evidence="9">
    <location>
        <begin position="165"/>
        <end position="254"/>
    </location>
</feature>
<comment type="subcellular location">
    <subcellularLocation>
        <location evidence="1">Nucleus</location>
    </subcellularLocation>
</comment>
<dbReference type="InterPro" id="IPR055430">
    <property type="entry name" value="HAT_Syf1_CNRKL1_C"/>
</dbReference>
<dbReference type="InterPro" id="IPR055433">
    <property type="entry name" value="HAT_Syf1-like_N"/>
</dbReference>